<comment type="caution">
    <text evidence="1">The sequence shown here is derived from an EMBL/GenBank/DDBJ whole genome shotgun (WGS) entry which is preliminary data.</text>
</comment>
<evidence type="ECO:0000313" key="2">
    <source>
        <dbReference type="Proteomes" id="UP000178264"/>
    </source>
</evidence>
<protein>
    <recommendedName>
        <fullName evidence="3">Nucleotidyl transferase AbiEii/AbiGii toxin family protein</fullName>
    </recommendedName>
</protein>
<gene>
    <name evidence="1" type="ORF">A3I42_03305</name>
</gene>
<evidence type="ECO:0008006" key="3">
    <source>
        <dbReference type="Google" id="ProtNLM"/>
    </source>
</evidence>
<organism evidence="1 2">
    <name type="scientific">Candidatus Uhrbacteria bacterium RIFCSPLOWO2_02_FULL_49_11</name>
    <dbReference type="NCBI Taxonomy" id="1802409"/>
    <lineage>
        <taxon>Bacteria</taxon>
        <taxon>Candidatus Uhriibacteriota</taxon>
    </lineage>
</organism>
<name>A0A1F7VDF0_9BACT</name>
<dbReference type="Gene3D" id="3.10.450.620">
    <property type="entry name" value="JHP933, nucleotidyltransferase-like core domain"/>
    <property type="match status" value="1"/>
</dbReference>
<evidence type="ECO:0000313" key="1">
    <source>
        <dbReference type="EMBL" id="OGL88475.1"/>
    </source>
</evidence>
<dbReference type="AlphaFoldDB" id="A0A1F7VDF0"/>
<accession>A0A1F7VDF0</accession>
<proteinExistence type="predicted"/>
<dbReference type="Proteomes" id="UP000178264">
    <property type="component" value="Unassembled WGS sequence"/>
</dbReference>
<dbReference type="EMBL" id="MGER01000029">
    <property type="protein sequence ID" value="OGL88475.1"/>
    <property type="molecule type" value="Genomic_DNA"/>
</dbReference>
<dbReference type="Pfam" id="PF08843">
    <property type="entry name" value="AbiEii"/>
    <property type="match status" value="1"/>
</dbReference>
<sequence length="241" mass="27873">MMSPDELKKIANKLQTSQAVATREYVQHVFLSALYQMRGADILLFKGGTALRIVYGSPRFSEDLDFTGVTLNTQTIEHLLLEVYSRLQEWGMSVNITEAKETTGGYLAKIVCMVSGLSVNMKVEISGRQSGKKLAREITRITNDYIPPYDIIHPPREEIIAGKLAALMRRSKPRDWYDLYFLLKHNYLTKEQLKLLPEIKKKFASYRGDVKKEIGQFLPESHRMVLKDFREYLEREMARFT</sequence>
<reference evidence="1 2" key="1">
    <citation type="journal article" date="2016" name="Nat. Commun.">
        <title>Thousands of microbial genomes shed light on interconnected biogeochemical processes in an aquifer system.</title>
        <authorList>
            <person name="Anantharaman K."/>
            <person name="Brown C.T."/>
            <person name="Hug L.A."/>
            <person name="Sharon I."/>
            <person name="Castelle C.J."/>
            <person name="Probst A.J."/>
            <person name="Thomas B.C."/>
            <person name="Singh A."/>
            <person name="Wilkins M.J."/>
            <person name="Karaoz U."/>
            <person name="Brodie E.L."/>
            <person name="Williams K.H."/>
            <person name="Hubbard S.S."/>
            <person name="Banfield J.F."/>
        </authorList>
    </citation>
    <scope>NUCLEOTIDE SEQUENCE [LARGE SCALE GENOMIC DNA]</scope>
</reference>
<dbReference type="InterPro" id="IPR014942">
    <property type="entry name" value="AbiEii"/>
</dbReference>